<feature type="domain" description="IPT/TIG" evidence="1">
    <location>
        <begin position="123"/>
        <end position="223"/>
    </location>
</feature>
<dbReference type="PANTHER" id="PTHR47236">
    <property type="entry name" value="GENE, 32742-RELATED-RELATED"/>
    <property type="match status" value="1"/>
</dbReference>
<dbReference type="EMBL" id="GG682368">
    <property type="protein sequence ID" value="EER03227.1"/>
    <property type="molecule type" value="Genomic_DNA"/>
</dbReference>
<dbReference type="GeneID" id="9052166"/>
<dbReference type="InterPro" id="IPR013783">
    <property type="entry name" value="Ig-like_fold"/>
</dbReference>
<evidence type="ECO:0000313" key="3">
    <source>
        <dbReference type="Proteomes" id="UP000007800"/>
    </source>
</evidence>
<dbReference type="Pfam" id="PF01833">
    <property type="entry name" value="TIG"/>
    <property type="match status" value="3"/>
</dbReference>
<dbReference type="Gene3D" id="2.10.50.10">
    <property type="entry name" value="Tumor Necrosis Factor Receptor, subunit A, domain 2"/>
    <property type="match status" value="1"/>
</dbReference>
<dbReference type="InParanoid" id="C5LJB1"/>
<dbReference type="OMA" id="PRWHIED"/>
<dbReference type="SUPFAM" id="SSF57184">
    <property type="entry name" value="Growth factor receptor domain"/>
    <property type="match status" value="2"/>
</dbReference>
<accession>C5LJB1</accession>
<dbReference type="OrthoDB" id="419801at2759"/>
<dbReference type="PANTHER" id="PTHR47236:SF4">
    <property type="entry name" value="GENE 9195-RELATED"/>
    <property type="match status" value="1"/>
</dbReference>
<proteinExistence type="predicted"/>
<dbReference type="InterPro" id="IPR009030">
    <property type="entry name" value="Growth_fac_rcpt_cys_sf"/>
</dbReference>
<dbReference type="Gene3D" id="2.60.40.10">
    <property type="entry name" value="Immunoglobulins"/>
    <property type="match status" value="5"/>
</dbReference>
<name>C5LJB1_PERM5</name>
<dbReference type="SMART" id="SM00429">
    <property type="entry name" value="IPT"/>
    <property type="match status" value="2"/>
</dbReference>
<feature type="domain" description="IPT/TIG" evidence="1">
    <location>
        <begin position="225"/>
        <end position="314"/>
    </location>
</feature>
<dbReference type="InterPro" id="IPR014756">
    <property type="entry name" value="Ig_E-set"/>
</dbReference>
<dbReference type="SUPFAM" id="SSF81296">
    <property type="entry name" value="E set domains"/>
    <property type="match status" value="4"/>
</dbReference>
<reference evidence="2 3" key="1">
    <citation type="submission" date="2008-07" db="EMBL/GenBank/DDBJ databases">
        <authorList>
            <person name="El-Sayed N."/>
            <person name="Caler E."/>
            <person name="Inman J."/>
            <person name="Amedeo P."/>
            <person name="Hass B."/>
            <person name="Wortman J."/>
        </authorList>
    </citation>
    <scope>NUCLEOTIDE SEQUENCE [LARGE SCALE GENOMIC DNA]</scope>
    <source>
        <strain evidence="3">ATCC 50983 / TXsc</strain>
    </source>
</reference>
<evidence type="ECO:0000313" key="2">
    <source>
        <dbReference type="EMBL" id="EER03227.1"/>
    </source>
</evidence>
<dbReference type="CDD" id="cd00102">
    <property type="entry name" value="IPT"/>
    <property type="match status" value="2"/>
</dbReference>
<evidence type="ECO:0000259" key="1">
    <source>
        <dbReference type="SMART" id="SM00429"/>
    </source>
</evidence>
<protein>
    <recommendedName>
        <fullName evidence="1">IPT/TIG domain-containing protein</fullName>
    </recommendedName>
</protein>
<sequence>MVNASALGTAAYNVSWRYGDLSKRALTDLLSQRDCDVQVPARVLDWNRLMCGPEFGVDYIDRTIAACGSDLLAAALSSETRYTIALSSLKMAIAVAMNGVDYSTATTYDADQAWGLLYAVFLAPQIVGVLPAKGPEVGGYPIVLQVSGSTAWRVTSCRFQPVEGGADQLSRWVDVPATTISDHEISCIAPRWHIEDGNRTAVASISLEISETLWTNSTQFTYYKSPSIKYIDPAEGPHEGGTRVTIYGEGFDLYLVPDGLGSGMSCIFGRTVVTAHYVSPTAIFCFTPPSTTASPSVKGTVYDYMASKPQFILDPFLGPVSGDTRVTIRTADPLSIPRSIWQAAMSTAFCIFGTLRVTAAVDVDSSSLVCTSPPTTEPGEVRLMVSLNGHDIEDATQGFLYYSAPNITLVEPSMGPQGQATYITLSGGGFINTHFLTVMFGGISAVGESVAYKTRKAMWLSDSRIQVESPELSPSGELRVPLYISNNGQNFSPDGIDSWDADDDSHDDPKSLKYYTFHLPVAVYSVSPREGNIHGGGLVSVNGGPFVRTSNLLCSFDWVHVDPTVARPVVVSSTQVLCPVPDMWDARTADALNRRAKIRITLNGIDWSLSYATFTFYSMSPPGFTTHHTGELTFTSQIRSCPAGHMCEEFGLSHPLPCPPGSYQPRVGSRQCLECPKGYYCPRVRMERPVICPAGWVCDEEGLMTPYKRCPAGFICLEGTATGSEAPVVTTLVESNNPNINTAGLNAPKLCPRGLHCYPGTLALRSSPGNLSTPQPCSQGFFCPPGSAMPYGAGACPPGKYCPVPRSAGIVCTPRFRCGPMPGQFEPTECPAGTFNPYHGQHNCTLCREGGVCPFPLMDRPKPAECGYVAARKGIKSHSGNDLCPAGRICSWGVATTSEPKICTTISYDSAVNISSLEESCKSELGQAFVPRERARLVRIGGVVPNTWNDSLGLCCWDSDRVLQFLTDVALYYEGLRNPLVNEARATWMLVGKVRQVNAEDRIRDSTAAGFDGLEMLANFTDDSLRLSWRVHLTRVRRKILLEIARQYFFKGPEPCPKGTFCNTGTCADLMTVISDSGQTSSSRRRRLEAEDVAGVDGVTRRKALPDSAIEYANMPKADLVRMEEDEQDEAIIQIRMLTSTERISSYSLGGVRLLQSDSEGELQTITLSANHPLAIRAPQQCLAGTYCSIRANSSLGTSLCSAGQYCPSGASEPSPAPEGEFVGEVARVRGRMCTPGKFAPNPSSPICYPCPPGYSCPNFGTRTLFLCPPGTFRRSSGDDVASVFDDETPVVVGESGDTSESSISCTPCDAGTWTVLRGTEDETGCDPCPAGRFCFTKTGNLSETNPCPEGYICGEGTTLETASKIPCFNGYYCGTGTSPISVYDSLCLKEFYCPEGTTYANRYNFRCPTGFYCPPGTGWKPDMDVPLRPNSAYIKYSDFLILQVAAQYCLRQIHAAEFKQIELINAESLNNELLDELPEAEVQTRLSQWTSSMSSCVQSQVEYIPMLAEGAEGVAKSLYEDEDWHSRQLLALQTPWKAPYEYSNKCLNETFPRMRNGSTWDCLCHEEINDGHLMRCLTRAVDPYDEPYGAPFRYDIDDELSSTSCSPWPDCIDWSRVSQDNSAPGPEGGPYWDDFDRLAVSFIDYVRDALVKEMERTATDIDDNGESKQSITRCPFGTLTSEDAASELAMCTKRKSIVSLEDNADIIVSRVNPIAMANVESIPRPIPASQQGTIIPVIDDEDERIVYSLPARASAIITLDLRRLPSGVEYGRDWRVRVFVNDSLPHDFDDSQMCEEIWSRWYSDKEVYFDSLPDVREDNLRNHNCTMADMPIALERFMMASGSLCPSITDPFCIGFGFTQSISTTACRGVQDSAGQPKVIELSLHAMVDIQFRIEVQILNGMVMADRFSYIQTASVEVLEPSRNLLGTTNAFVVELRHDSGVALPFNTPLAALNRLTTDLDVKYDELSRQSTVSGVVASSQRGVLSKATLSWLPRDSNLTNCMRHPADYDEYLWAGSYFTNKRKTVWMSHLPFFSNCRGFGRVIPLWQVVEQGQNCRIVAEEDTDAVPVVLIRGANSDGKLMKVVSLSLKYWQKTSKEKVLIKAEVEYSEFDDPTAQQMSGEALWEYTLKIQWEGMSHIGLLRSAFDLG</sequence>
<organism evidence="3">
    <name type="scientific">Perkinsus marinus (strain ATCC 50983 / TXsc)</name>
    <dbReference type="NCBI Taxonomy" id="423536"/>
    <lineage>
        <taxon>Eukaryota</taxon>
        <taxon>Sar</taxon>
        <taxon>Alveolata</taxon>
        <taxon>Perkinsozoa</taxon>
        <taxon>Perkinsea</taxon>
        <taxon>Perkinsida</taxon>
        <taxon>Perkinsidae</taxon>
        <taxon>Perkinsus</taxon>
    </lineage>
</organism>
<dbReference type="SMART" id="SM01411">
    <property type="entry name" value="Ephrin_rec_like"/>
    <property type="match status" value="6"/>
</dbReference>
<keyword evidence="3" id="KW-1185">Reference proteome</keyword>
<dbReference type="InterPro" id="IPR002909">
    <property type="entry name" value="IPT_dom"/>
</dbReference>
<dbReference type="Proteomes" id="UP000007800">
    <property type="component" value="Unassembled WGS sequence"/>
</dbReference>
<dbReference type="RefSeq" id="XP_002771411.1">
    <property type="nucleotide sequence ID" value="XM_002771365.1"/>
</dbReference>
<gene>
    <name evidence="2" type="ORF">Pmar_PMAR020005</name>
</gene>